<accession>A0A6B3L2I3</accession>
<evidence type="ECO:0000313" key="1">
    <source>
        <dbReference type="EMBL" id="QQL43985.1"/>
    </source>
</evidence>
<dbReference type="InterPro" id="IPR007060">
    <property type="entry name" value="FtsL/DivIC"/>
</dbReference>
<dbReference type="EMBL" id="CP066776">
    <property type="protein sequence ID" value="QQL43985.1"/>
    <property type="molecule type" value="Genomic_DNA"/>
</dbReference>
<dbReference type="Pfam" id="PF04977">
    <property type="entry name" value="DivIC"/>
    <property type="match status" value="1"/>
</dbReference>
<dbReference type="Proteomes" id="UP000475117">
    <property type="component" value="Chromosome"/>
</dbReference>
<gene>
    <name evidence="1" type="ORF">G3M56_008765</name>
</gene>
<sequence>MRRRSGGAVWGYLWGIAKFALVVGCIALGVARFLPKREADERSKQALAEVEKECAELRAQAAKEKRVTERLRYDDGYLEVVARDRLNLQKPGEQVIRFNEVPQGE</sequence>
<reference evidence="1 2" key="1">
    <citation type="submission" date="2020-12" db="EMBL/GenBank/DDBJ databases">
        <title>Sulforoseuscoccus oceanibium gen. nov., sp. nov., a representative of the phylum Verrucomicrobia with special cytoplasmic membrane, and proposal of Sulforoseuscoccusaceae fam. nov.</title>
        <authorList>
            <person name="Xi F."/>
        </authorList>
    </citation>
    <scope>NUCLEOTIDE SEQUENCE [LARGE SCALE GENOMIC DNA]</scope>
    <source>
        <strain evidence="1 2">T37</strain>
    </source>
</reference>
<keyword evidence="2" id="KW-1185">Reference proteome</keyword>
<organism evidence="1 2">
    <name type="scientific">Sulfuriroseicoccus oceanibius</name>
    <dbReference type="NCBI Taxonomy" id="2707525"/>
    <lineage>
        <taxon>Bacteria</taxon>
        <taxon>Pseudomonadati</taxon>
        <taxon>Verrucomicrobiota</taxon>
        <taxon>Verrucomicrobiia</taxon>
        <taxon>Verrucomicrobiales</taxon>
        <taxon>Verrucomicrobiaceae</taxon>
        <taxon>Sulfuriroseicoccus</taxon>
    </lineage>
</organism>
<evidence type="ECO:0000313" key="2">
    <source>
        <dbReference type="Proteomes" id="UP000475117"/>
    </source>
</evidence>
<name>A0A6B3L2I3_9BACT</name>
<dbReference type="RefSeq" id="WP_164363456.1">
    <property type="nucleotide sequence ID" value="NZ_CP066776.1"/>
</dbReference>
<dbReference type="KEGG" id="soa:G3M56_008765"/>
<dbReference type="AlphaFoldDB" id="A0A6B3L2I3"/>
<protein>
    <submittedName>
        <fullName evidence="1">Septum formation initiator family protein</fullName>
    </submittedName>
</protein>
<proteinExistence type="predicted"/>